<sequence>MAIGIVKNFNKDKGFGFINMEGEDRDIFFHYSQIVQEGFKTVDPGQKVEFELVEGDRGLQAHQVVKITE</sequence>
<evidence type="ECO:0000313" key="7">
    <source>
        <dbReference type="Proteomes" id="UP000241201"/>
    </source>
</evidence>
<evidence type="ECO:0000313" key="6">
    <source>
        <dbReference type="EMBL" id="PST40237.1"/>
    </source>
</evidence>
<dbReference type="GO" id="GO:0005737">
    <property type="term" value="C:cytoplasm"/>
    <property type="evidence" value="ECO:0007669"/>
    <property type="project" value="UniProtKB-SubCell"/>
</dbReference>
<dbReference type="EMBL" id="PYLP01000008">
    <property type="protein sequence ID" value="PST40237.1"/>
    <property type="molecule type" value="Genomic_DNA"/>
</dbReference>
<dbReference type="InterPro" id="IPR050181">
    <property type="entry name" value="Cold_shock_domain"/>
</dbReference>
<dbReference type="Gene3D" id="6.20.370.130">
    <property type="match status" value="1"/>
</dbReference>
<dbReference type="SMART" id="SM00357">
    <property type="entry name" value="CSP"/>
    <property type="match status" value="1"/>
</dbReference>
<dbReference type="InterPro" id="IPR012340">
    <property type="entry name" value="NA-bd_OB-fold"/>
</dbReference>
<dbReference type="GeneID" id="77471017"/>
<reference evidence="6" key="2">
    <citation type="journal article" date="2019" name="Int. J. Syst. Evol. Microbiol.">
        <title>Faecalibacillus intestinalis gen. nov., sp. nov. and Faecalibacillus faecis sp. nov., isolated from human faeces.</title>
        <authorList>
            <person name="Seo B."/>
            <person name="Jeon K."/>
            <person name="Baek I."/>
            <person name="Lee Y.M."/>
            <person name="Baek K."/>
            <person name="Ko G."/>
        </authorList>
    </citation>
    <scope>NUCLEOTIDE SEQUENCE</scope>
    <source>
        <strain evidence="6">SNUG30370</strain>
    </source>
</reference>
<reference evidence="7" key="1">
    <citation type="submission" date="2018-03" db="EMBL/GenBank/DDBJ databases">
        <title>Lachnoclostridium SNUG30370 gen.nov., sp.nov., isolated from human faeces.</title>
        <authorList>
            <person name="Seo B."/>
            <person name="Jeon K."/>
            <person name="Ko G."/>
        </authorList>
    </citation>
    <scope>NUCLEOTIDE SEQUENCE [LARGE SCALE GENOMIC DNA]</scope>
    <source>
        <strain evidence="7">SNUG30370</strain>
    </source>
</reference>
<dbReference type="Proteomes" id="UP001198439">
    <property type="component" value="Unassembled WGS sequence"/>
</dbReference>
<evidence type="ECO:0000256" key="2">
    <source>
        <dbReference type="ARBA" id="ARBA00022490"/>
    </source>
</evidence>
<dbReference type="Pfam" id="PF00313">
    <property type="entry name" value="CSD"/>
    <property type="match status" value="1"/>
</dbReference>
<dbReference type="PRINTS" id="PR00050">
    <property type="entry name" value="COLDSHOCK"/>
</dbReference>
<gene>
    <name evidence="6" type="ORF">C7U55_07940</name>
    <name evidence="5" type="ORF">LJD69_09905</name>
</gene>
<evidence type="ECO:0000259" key="4">
    <source>
        <dbReference type="PROSITE" id="PS51857"/>
    </source>
</evidence>
<dbReference type="RefSeq" id="WP_048923475.1">
    <property type="nucleotide sequence ID" value="NZ_DAWBWI010000274.1"/>
</dbReference>
<comment type="subcellular location">
    <subcellularLocation>
        <location evidence="1 3">Cytoplasm</location>
    </subcellularLocation>
</comment>
<dbReference type="InterPro" id="IPR012156">
    <property type="entry name" value="Cold_shock_CspA"/>
</dbReference>
<comment type="caution">
    <text evidence="6">The sequence shown here is derived from an EMBL/GenBank/DDBJ whole genome shotgun (WGS) entry which is preliminary data.</text>
</comment>
<keyword evidence="7" id="KW-1185">Reference proteome</keyword>
<dbReference type="SUPFAM" id="SSF50249">
    <property type="entry name" value="Nucleic acid-binding proteins"/>
    <property type="match status" value="1"/>
</dbReference>
<protein>
    <submittedName>
        <fullName evidence="5">Cold shock domain-containing protein</fullName>
    </submittedName>
    <submittedName>
        <fullName evidence="6">Cold-shock protein</fullName>
    </submittedName>
</protein>
<dbReference type="InterPro" id="IPR019844">
    <property type="entry name" value="CSD_CS"/>
</dbReference>
<dbReference type="Proteomes" id="UP000241201">
    <property type="component" value="Unassembled WGS sequence"/>
</dbReference>
<dbReference type="PANTHER" id="PTHR11544">
    <property type="entry name" value="COLD SHOCK DOMAIN CONTAINING PROTEINS"/>
    <property type="match status" value="1"/>
</dbReference>
<evidence type="ECO:0000256" key="1">
    <source>
        <dbReference type="ARBA" id="ARBA00004496"/>
    </source>
</evidence>
<dbReference type="Gene3D" id="2.40.50.140">
    <property type="entry name" value="Nucleic acid-binding proteins"/>
    <property type="match status" value="1"/>
</dbReference>
<keyword evidence="2" id="KW-0963">Cytoplasm</keyword>
<organism evidence="6 7">
    <name type="scientific">Faecalibacillus faecis</name>
    <dbReference type="NCBI Taxonomy" id="1982628"/>
    <lineage>
        <taxon>Bacteria</taxon>
        <taxon>Bacillati</taxon>
        <taxon>Bacillota</taxon>
        <taxon>Erysipelotrichia</taxon>
        <taxon>Erysipelotrichales</taxon>
        <taxon>Coprobacillaceae</taxon>
        <taxon>Faecalibacillus</taxon>
    </lineage>
</organism>
<evidence type="ECO:0000256" key="3">
    <source>
        <dbReference type="RuleBase" id="RU000408"/>
    </source>
</evidence>
<evidence type="ECO:0000313" key="5">
    <source>
        <dbReference type="EMBL" id="MCB8610907.1"/>
    </source>
</evidence>
<proteinExistence type="predicted"/>
<dbReference type="PROSITE" id="PS51857">
    <property type="entry name" value="CSD_2"/>
    <property type="match status" value="1"/>
</dbReference>
<dbReference type="InterPro" id="IPR002059">
    <property type="entry name" value="CSP_DNA-bd"/>
</dbReference>
<dbReference type="AlphaFoldDB" id="A0A2T3FY88"/>
<dbReference type="InterPro" id="IPR011129">
    <property type="entry name" value="CSD"/>
</dbReference>
<accession>A0A2T3FY88</accession>
<dbReference type="CDD" id="cd04458">
    <property type="entry name" value="CSP_CDS"/>
    <property type="match status" value="1"/>
</dbReference>
<name>A0A2T3FY88_9FIRM</name>
<dbReference type="GO" id="GO:0003676">
    <property type="term" value="F:nucleic acid binding"/>
    <property type="evidence" value="ECO:0007669"/>
    <property type="project" value="InterPro"/>
</dbReference>
<dbReference type="EMBL" id="JAJDKZ010000029">
    <property type="protein sequence ID" value="MCB8610907.1"/>
    <property type="molecule type" value="Genomic_DNA"/>
</dbReference>
<dbReference type="PROSITE" id="PS00352">
    <property type="entry name" value="CSD_1"/>
    <property type="match status" value="1"/>
</dbReference>
<feature type="domain" description="CSD" evidence="4">
    <location>
        <begin position="1"/>
        <end position="66"/>
    </location>
</feature>
<reference evidence="5" key="3">
    <citation type="submission" date="2021-10" db="EMBL/GenBank/DDBJ databases">
        <title>Collection of gut derived symbiotic bacterial strains cultured from healthy donors.</title>
        <authorList>
            <person name="Lin H."/>
            <person name="Littmann E."/>
            <person name="Kohout C."/>
            <person name="Pamer E.G."/>
        </authorList>
    </citation>
    <scope>NUCLEOTIDE SEQUENCE</scope>
    <source>
        <strain evidence="5">DFI.4.48</strain>
    </source>
</reference>
<dbReference type="PIRSF" id="PIRSF002599">
    <property type="entry name" value="Cold_shock_A"/>
    <property type="match status" value="1"/>
</dbReference>